<evidence type="ECO:0000256" key="1">
    <source>
        <dbReference type="SAM" id="MobiDB-lite"/>
    </source>
</evidence>
<proteinExistence type="predicted"/>
<gene>
    <name evidence="2" type="ORF">Nocox_21040</name>
</gene>
<dbReference type="EMBL" id="CP068985">
    <property type="protein sequence ID" value="QYC41816.1"/>
    <property type="molecule type" value="Genomic_DNA"/>
</dbReference>
<evidence type="ECO:0000313" key="3">
    <source>
        <dbReference type="Proteomes" id="UP000824681"/>
    </source>
</evidence>
<feature type="region of interest" description="Disordered" evidence="1">
    <location>
        <begin position="118"/>
        <end position="143"/>
    </location>
</feature>
<accession>A0ABX8U2Y6</accession>
<protein>
    <submittedName>
        <fullName evidence="2">Uncharacterized protein</fullName>
    </submittedName>
</protein>
<sequence>MLEVELDIFSGMPNPTWTLTYEEEGELTERIQAAPEQVSPLNPSGQTFGLGYRGFIVRLIKDDNGPWSRYQSTRETPFPHEFRVGNVPTDAGSSVAQWLLETSAGRAGVDDELLSSASRGVNLIPPPPEDMPPQSGGSRASKQEQSFEGIRGVWLDPCPDANSLYWDNYATFNAPGVVEKNNCYCFAANHIANRRYALPGLRGGAPAQSMSVGQIASGLDADGWRETCQQPDGLTIAAAIWPGYDYHLYRLVTNGDEWLWAHKPGGTPVIHEDSSGRTLKRTQTGPYTDIWIHPEDCDRGEYSVFVGFYYQANATAKVK</sequence>
<name>A0ABX8U2Y6_9ACTN</name>
<evidence type="ECO:0000313" key="2">
    <source>
        <dbReference type="EMBL" id="QYC41816.1"/>
    </source>
</evidence>
<organism evidence="2 3">
    <name type="scientific">Nonomuraea coxensis DSM 45129</name>
    <dbReference type="NCBI Taxonomy" id="1122611"/>
    <lineage>
        <taxon>Bacteria</taxon>
        <taxon>Bacillati</taxon>
        <taxon>Actinomycetota</taxon>
        <taxon>Actinomycetes</taxon>
        <taxon>Streptosporangiales</taxon>
        <taxon>Streptosporangiaceae</taxon>
        <taxon>Nonomuraea</taxon>
    </lineage>
</organism>
<dbReference type="Proteomes" id="UP000824681">
    <property type="component" value="Chromosome"/>
</dbReference>
<keyword evidence="3" id="KW-1185">Reference proteome</keyword>
<dbReference type="RefSeq" id="WP_084685655.1">
    <property type="nucleotide sequence ID" value="NZ_CP068985.1"/>
</dbReference>
<reference evidence="2 3" key="1">
    <citation type="journal article" date="2021" name="ACS Chem. Biol.">
        <title>Genomic-Led Discovery of a Novel Glycopeptide Antibiotic by Nonomuraea coxensis DSM 45129.</title>
        <authorList>
            <person name="Yushchuk O."/>
            <person name="Vior N.M."/>
            <person name="Andreo-Vidal A."/>
            <person name="Berini F."/>
            <person name="Ruckert C."/>
            <person name="Busche T."/>
            <person name="Binda E."/>
            <person name="Kalinowski J."/>
            <person name="Truman A.W."/>
            <person name="Marinelli F."/>
        </authorList>
    </citation>
    <scope>NUCLEOTIDE SEQUENCE [LARGE SCALE GENOMIC DNA]</scope>
    <source>
        <strain evidence="2 3">DSM 45129</strain>
    </source>
</reference>